<dbReference type="GO" id="GO:0046872">
    <property type="term" value="F:metal ion binding"/>
    <property type="evidence" value="ECO:0007669"/>
    <property type="project" value="UniProtKB-KW"/>
</dbReference>
<dbReference type="PIRSF" id="PIRSF005962">
    <property type="entry name" value="Pept_M20D_amidohydro"/>
    <property type="match status" value="1"/>
</dbReference>
<evidence type="ECO:0000313" key="4">
    <source>
        <dbReference type="EMBL" id="SCY11454.1"/>
    </source>
</evidence>
<evidence type="ECO:0000256" key="1">
    <source>
        <dbReference type="ARBA" id="ARBA00022801"/>
    </source>
</evidence>
<name>A0A1G5DA13_9RHOB</name>
<dbReference type="PANTHER" id="PTHR11014:SF63">
    <property type="entry name" value="METALLOPEPTIDASE, PUTATIVE (AFU_ORTHOLOGUE AFUA_6G09600)-RELATED"/>
    <property type="match status" value="1"/>
</dbReference>
<accession>A0A1G5DA13</accession>
<evidence type="ECO:0000256" key="2">
    <source>
        <dbReference type="PIRSR" id="PIRSR005962-1"/>
    </source>
</evidence>
<evidence type="ECO:0000259" key="3">
    <source>
        <dbReference type="Pfam" id="PF07687"/>
    </source>
</evidence>
<evidence type="ECO:0000313" key="5">
    <source>
        <dbReference type="Proteomes" id="UP000199502"/>
    </source>
</evidence>
<dbReference type="GO" id="GO:0050118">
    <property type="term" value="F:N-acetyldiaminopimelate deacetylase activity"/>
    <property type="evidence" value="ECO:0007669"/>
    <property type="project" value="UniProtKB-ARBA"/>
</dbReference>
<dbReference type="Gene3D" id="3.40.630.10">
    <property type="entry name" value="Zn peptidases"/>
    <property type="match status" value="1"/>
</dbReference>
<organism evidence="4 5">
    <name type="scientific">Paracoccus tibetensis</name>
    <dbReference type="NCBI Taxonomy" id="336292"/>
    <lineage>
        <taxon>Bacteria</taxon>
        <taxon>Pseudomonadati</taxon>
        <taxon>Pseudomonadota</taxon>
        <taxon>Alphaproteobacteria</taxon>
        <taxon>Rhodobacterales</taxon>
        <taxon>Paracoccaceae</taxon>
        <taxon>Paracoccus</taxon>
    </lineage>
</organism>
<dbReference type="PANTHER" id="PTHR11014">
    <property type="entry name" value="PEPTIDASE M20 FAMILY MEMBER"/>
    <property type="match status" value="1"/>
</dbReference>
<proteinExistence type="predicted"/>
<dbReference type="FunFam" id="3.30.70.360:FF:000001">
    <property type="entry name" value="N-acetyldiaminopimelate deacetylase"/>
    <property type="match status" value="1"/>
</dbReference>
<dbReference type="InterPro" id="IPR002933">
    <property type="entry name" value="Peptidase_M20"/>
</dbReference>
<dbReference type="InterPro" id="IPR017439">
    <property type="entry name" value="Amidohydrolase"/>
</dbReference>
<comment type="cofactor">
    <cofactor evidence="2">
        <name>Mn(2+)</name>
        <dbReference type="ChEBI" id="CHEBI:29035"/>
    </cofactor>
    <text evidence="2">The Mn(2+) ion enhances activity.</text>
</comment>
<dbReference type="OrthoDB" id="9777385at2"/>
<dbReference type="Gene3D" id="3.30.70.360">
    <property type="match status" value="1"/>
</dbReference>
<dbReference type="SUPFAM" id="SSF55031">
    <property type="entry name" value="Bacterial exopeptidase dimerisation domain"/>
    <property type="match status" value="1"/>
</dbReference>
<dbReference type="RefSeq" id="WP_090740359.1">
    <property type="nucleotide sequence ID" value="NZ_FMVT01000002.1"/>
</dbReference>
<dbReference type="InterPro" id="IPR011650">
    <property type="entry name" value="Peptidase_M20_dimer"/>
</dbReference>
<keyword evidence="2" id="KW-0464">Manganese</keyword>
<keyword evidence="5" id="KW-1185">Reference proteome</keyword>
<dbReference type="STRING" id="336292.SAMN05660710_00723"/>
<dbReference type="Pfam" id="PF01546">
    <property type="entry name" value="Peptidase_M20"/>
    <property type="match status" value="1"/>
</dbReference>
<protein>
    <submittedName>
        <fullName evidence="4">Hippurate hydrolase</fullName>
    </submittedName>
</protein>
<dbReference type="InterPro" id="IPR036264">
    <property type="entry name" value="Bact_exopeptidase_dim_dom"/>
</dbReference>
<keyword evidence="1 4" id="KW-0378">Hydrolase</keyword>
<feature type="binding site" evidence="2">
    <location>
        <position position="167"/>
    </location>
    <ligand>
        <name>Mn(2+)</name>
        <dbReference type="ChEBI" id="CHEBI:29035"/>
        <label>2</label>
    </ligand>
</feature>
<dbReference type="SUPFAM" id="SSF53187">
    <property type="entry name" value="Zn-dependent exopeptidases"/>
    <property type="match status" value="1"/>
</dbReference>
<feature type="domain" description="Peptidase M20 dimerisation" evidence="3">
    <location>
        <begin position="190"/>
        <end position="286"/>
    </location>
</feature>
<feature type="binding site" evidence="2">
    <location>
        <position position="141"/>
    </location>
    <ligand>
        <name>Mn(2+)</name>
        <dbReference type="ChEBI" id="CHEBI:29035"/>
        <label>2</label>
    </ligand>
</feature>
<dbReference type="CDD" id="cd05666">
    <property type="entry name" value="M20_Acy1-like"/>
    <property type="match status" value="1"/>
</dbReference>
<dbReference type="AlphaFoldDB" id="A0A1G5DA13"/>
<dbReference type="EMBL" id="FMVT01000002">
    <property type="protein sequence ID" value="SCY11454.1"/>
    <property type="molecule type" value="Genomic_DNA"/>
</dbReference>
<sequence>MPVLNRIADFADEMTAWRRHLHQHPELGFECQQTAAFVAERLREFGVDEIHEGIGQTGIVAIINGQGQTTDGGETIGLRADMDALPMDEETGLPHASTVPGRMHACGHDGHTTMLLGAARYLAETRNFAGRVALIFQPAEEGGGGGEAMVQDGIMERFGITRVFAMHNNPGQPEGAFQTTPGPIMAAVDTFEIHVRGRGGHGALPHLTADPIVAAVAIVSAIQTISSRNHHALEDLALSVTQIHTGSADNIVPDTAYICGTVRTFAPHVRDMVRRRMTQICDGQGAAYDVEVRLDYQVGYPATVNDPDQTAFAVAVAEEIAGAENVAGEAGREMGAEDFSYMLNARPGCYLFLGQGEGAGVHNPTYDFNDAIAPVGASFFARLVERAQPAAR</sequence>
<feature type="binding site" evidence="2">
    <location>
        <position position="106"/>
    </location>
    <ligand>
        <name>Mn(2+)</name>
        <dbReference type="ChEBI" id="CHEBI:29035"/>
        <label>2</label>
    </ligand>
</feature>
<dbReference type="Proteomes" id="UP000199502">
    <property type="component" value="Unassembled WGS sequence"/>
</dbReference>
<feature type="binding site" evidence="2">
    <location>
        <position position="108"/>
    </location>
    <ligand>
        <name>Mn(2+)</name>
        <dbReference type="ChEBI" id="CHEBI:29035"/>
        <label>2</label>
    </ligand>
</feature>
<reference evidence="4 5" key="1">
    <citation type="submission" date="2016-10" db="EMBL/GenBank/DDBJ databases">
        <authorList>
            <person name="de Groot N.N."/>
        </authorList>
    </citation>
    <scope>NUCLEOTIDE SEQUENCE [LARGE SCALE GENOMIC DNA]</scope>
    <source>
        <strain evidence="4 5">CGMCC 1.8925</strain>
    </source>
</reference>
<dbReference type="GO" id="GO:0019877">
    <property type="term" value="P:diaminopimelate biosynthetic process"/>
    <property type="evidence" value="ECO:0007669"/>
    <property type="project" value="UniProtKB-ARBA"/>
</dbReference>
<dbReference type="NCBIfam" id="TIGR01891">
    <property type="entry name" value="amidohydrolases"/>
    <property type="match status" value="1"/>
</dbReference>
<gene>
    <name evidence="4" type="ORF">SAMN05660710_00723</name>
</gene>
<feature type="binding site" evidence="2">
    <location>
        <position position="362"/>
    </location>
    <ligand>
        <name>Mn(2+)</name>
        <dbReference type="ChEBI" id="CHEBI:29035"/>
        <label>2</label>
    </ligand>
</feature>
<keyword evidence="2" id="KW-0479">Metal-binding</keyword>
<dbReference type="Pfam" id="PF07687">
    <property type="entry name" value="M20_dimer"/>
    <property type="match status" value="1"/>
</dbReference>